<organism evidence="3 4">
    <name type="scientific">Candidatus Liptonbacteria bacterium RIFCSPLOWO2_01_FULL_52_25</name>
    <dbReference type="NCBI Taxonomy" id="1798650"/>
    <lineage>
        <taxon>Bacteria</taxon>
        <taxon>Candidatus Liptoniibacteriota</taxon>
    </lineage>
</organism>
<dbReference type="SUPFAM" id="SSF48537">
    <property type="entry name" value="Phospholipase C/P1 nuclease"/>
    <property type="match status" value="1"/>
</dbReference>
<name>A0A1G2CG96_9BACT</name>
<dbReference type="GO" id="GO:0030041">
    <property type="term" value="P:actin filament polymerization"/>
    <property type="evidence" value="ECO:0007669"/>
    <property type="project" value="TreeGrafter"/>
</dbReference>
<sequence length="1000" mass="107203">MVKKLSILFLVLCPFVFQAGKTLAYDEQTTHPALTAEIADFAGATAEEKAWLMEGSINEDISPRWVNHFFDPVNNISWTGDNTGIVPASVASMLTSIGILGTAGRLTARDWVNNQEMQQKYSLYGGDRTWKRALEYWVEGNKKEAYITLGHVLHLVEDVSVPDHTRNDPHAHYLAGATGDYGSPYEVYLEKYTPNNIEQKLHIVENLKKENAPSPSLPTIEEYITSLATYSNKYFFSKDTITTEYEFPKIAWNDGYFGYGMDENGKEFALAKIKKVEVNKFDFIETYLIEVGDENILDSYFSRLARQAVLHGAGVLELFKKQAEDAVVNSEFPQHLVAIDPNVAKLLNIPTFSLVGETVKAYNATKEFIGTIIVTAEGTIASIGDYLSSIFTNDKNPNSSGPVISTSTPIVIVKAPPPKPPQAPPPPAPRPLPPPARATTTPEHNVTSSFPALASAQASSGPPIVLGVSDGVFLPGGGGGMVGQPPSPPPEPPPPPPPPPPPIPTLIFTADPTVIELGSTTTLTWSTTDADSCAASGDWSGNKATSSSEAVTPIATGTTTYALECAGAGGSASSSVAVEVSIPILISQLIAEQTSIPSFYQDSWYELGTGYAGTLQSLTLRGYVNVAPFYASHVSLGEYKDATYTSPIQTFTISDNAPFTEAVATTTLEGLSISLKPYFYYRLNTVNDYQNRSVVLFGTNTTGTAMTTTCCPRVEHTYTFMPYMVGTGLRNVSATPPPLTTPSNISFAFNELTLDLSVSWNPSTDPDWPANPLTYEFNYSTSTVSTSSPQETLDPNGWRNIGAGTGYAFSVETGNTYLVGVRAKDNFGAVSAETTGTWNFPEGFVPYVVSSWVGGMSQDFVLGAGGTLSSISVFPNNFTTTSRDPAANSCNLNLYDRESGSAVLITASDNGFDGFHCTGERVFSFAGTAPLIEAGHHYRWAFYPSTGNISTHAEITFYGTSLDTAGGACMDGTPGGMCGSGTIANAKFILTGTAGTLFEN</sequence>
<dbReference type="PANTHER" id="PTHR45691:SF6">
    <property type="entry name" value="PROTEIN DIAPHANOUS"/>
    <property type="match status" value="1"/>
</dbReference>
<evidence type="ECO:0000256" key="2">
    <source>
        <dbReference type="SAM" id="SignalP"/>
    </source>
</evidence>
<evidence type="ECO:0000313" key="3">
    <source>
        <dbReference type="EMBL" id="OGZ00419.1"/>
    </source>
</evidence>
<evidence type="ECO:0000313" key="4">
    <source>
        <dbReference type="Proteomes" id="UP000178880"/>
    </source>
</evidence>
<dbReference type="InterPro" id="IPR008947">
    <property type="entry name" value="PLipase_C/P1_nuclease_dom_sf"/>
</dbReference>
<reference evidence="3 4" key="1">
    <citation type="journal article" date="2016" name="Nat. Commun.">
        <title>Thousands of microbial genomes shed light on interconnected biogeochemical processes in an aquifer system.</title>
        <authorList>
            <person name="Anantharaman K."/>
            <person name="Brown C.T."/>
            <person name="Hug L.A."/>
            <person name="Sharon I."/>
            <person name="Castelle C.J."/>
            <person name="Probst A.J."/>
            <person name="Thomas B.C."/>
            <person name="Singh A."/>
            <person name="Wilkins M.J."/>
            <person name="Karaoz U."/>
            <person name="Brodie E.L."/>
            <person name="Williams K.H."/>
            <person name="Hubbard S.S."/>
            <person name="Banfield J.F."/>
        </authorList>
    </citation>
    <scope>NUCLEOTIDE SEQUENCE [LARGE SCALE GENOMIC DNA]</scope>
</reference>
<dbReference type="EMBL" id="MHLA01000001">
    <property type="protein sequence ID" value="OGZ00419.1"/>
    <property type="molecule type" value="Genomic_DNA"/>
</dbReference>
<dbReference type="STRING" id="1798650.A2945_03695"/>
<comment type="caution">
    <text evidence="3">The sequence shown here is derived from an EMBL/GenBank/DDBJ whole genome shotgun (WGS) entry which is preliminary data.</text>
</comment>
<feature type="region of interest" description="Disordered" evidence="1">
    <location>
        <begin position="467"/>
        <end position="507"/>
    </location>
</feature>
<gene>
    <name evidence="3" type="ORF">A2945_03695</name>
</gene>
<feature type="chain" id="PRO_5009582305" description="Fibronectin type-III domain-containing protein" evidence="2">
    <location>
        <begin position="20"/>
        <end position="1000"/>
    </location>
</feature>
<dbReference type="SUPFAM" id="SSF101447">
    <property type="entry name" value="Formin homology 2 domain (FH2 domain)"/>
    <property type="match status" value="1"/>
</dbReference>
<dbReference type="PANTHER" id="PTHR45691">
    <property type="entry name" value="PROTEIN DIAPHANOUS"/>
    <property type="match status" value="1"/>
</dbReference>
<dbReference type="InterPro" id="IPR051412">
    <property type="entry name" value="Formin_Homology_Diaphanous_sf"/>
</dbReference>
<dbReference type="GO" id="GO:0005884">
    <property type="term" value="C:actin filament"/>
    <property type="evidence" value="ECO:0007669"/>
    <property type="project" value="TreeGrafter"/>
</dbReference>
<accession>A0A1G2CG96</accession>
<feature type="region of interest" description="Disordered" evidence="1">
    <location>
        <begin position="411"/>
        <end position="446"/>
    </location>
</feature>
<feature type="signal peptide" evidence="2">
    <location>
        <begin position="1"/>
        <end position="19"/>
    </location>
</feature>
<evidence type="ECO:0000256" key="1">
    <source>
        <dbReference type="SAM" id="MobiDB-lite"/>
    </source>
</evidence>
<proteinExistence type="predicted"/>
<dbReference type="Gene3D" id="1.10.575.10">
    <property type="entry name" value="P1 Nuclease"/>
    <property type="match status" value="1"/>
</dbReference>
<dbReference type="AlphaFoldDB" id="A0A1G2CG96"/>
<keyword evidence="2" id="KW-0732">Signal</keyword>
<protein>
    <recommendedName>
        <fullName evidence="5">Fibronectin type-III domain-containing protein</fullName>
    </recommendedName>
</protein>
<feature type="compositionally biased region" description="Pro residues" evidence="1">
    <location>
        <begin position="415"/>
        <end position="436"/>
    </location>
</feature>
<dbReference type="GO" id="GO:0016788">
    <property type="term" value="F:hydrolase activity, acting on ester bonds"/>
    <property type="evidence" value="ECO:0007669"/>
    <property type="project" value="InterPro"/>
</dbReference>
<feature type="compositionally biased region" description="Pro residues" evidence="1">
    <location>
        <begin position="485"/>
        <end position="504"/>
    </location>
</feature>
<dbReference type="Proteomes" id="UP000178880">
    <property type="component" value="Unassembled WGS sequence"/>
</dbReference>
<evidence type="ECO:0008006" key="5">
    <source>
        <dbReference type="Google" id="ProtNLM"/>
    </source>
</evidence>